<gene>
    <name evidence="1" type="ORF">PQJ61_09550</name>
</gene>
<dbReference type="EMBL" id="JAQQAL010000022">
    <property type="protein sequence ID" value="MDC7226995.1"/>
    <property type="molecule type" value="Genomic_DNA"/>
</dbReference>
<name>A0AAJ1IGT3_9SPIO</name>
<evidence type="ECO:0000313" key="2">
    <source>
        <dbReference type="Proteomes" id="UP001221217"/>
    </source>
</evidence>
<accession>A0AAJ1IGT3</accession>
<dbReference type="AlphaFoldDB" id="A0AAJ1IGT3"/>
<organism evidence="1 2">
    <name type="scientific">Candidatus Thalassospirochaeta sargassi</name>
    <dbReference type="NCBI Taxonomy" id="3119039"/>
    <lineage>
        <taxon>Bacteria</taxon>
        <taxon>Pseudomonadati</taxon>
        <taxon>Spirochaetota</taxon>
        <taxon>Spirochaetia</taxon>
        <taxon>Spirochaetales</taxon>
        <taxon>Spirochaetaceae</taxon>
        <taxon>Candidatus Thalassospirochaeta</taxon>
    </lineage>
</organism>
<evidence type="ECO:0000313" key="1">
    <source>
        <dbReference type="EMBL" id="MDC7226995.1"/>
    </source>
</evidence>
<sequence>MKIERMHIIKKLLIPMVVRLRKKYEENTSGSRKPGIIDIELDYGFNKNEA</sequence>
<protein>
    <submittedName>
        <fullName evidence="1">Uncharacterized protein</fullName>
    </submittedName>
</protein>
<dbReference type="Proteomes" id="UP001221217">
    <property type="component" value="Unassembled WGS sequence"/>
</dbReference>
<comment type="caution">
    <text evidence="1">The sequence shown here is derived from an EMBL/GenBank/DDBJ whole genome shotgun (WGS) entry which is preliminary data.</text>
</comment>
<reference evidence="1 2" key="1">
    <citation type="submission" date="2022-12" db="EMBL/GenBank/DDBJ databases">
        <title>Metagenome assembled genome from gulf of manar.</title>
        <authorList>
            <person name="Kohli P."/>
            <person name="Pk S."/>
            <person name="Venkata Ramana C."/>
            <person name="Sasikala C."/>
        </authorList>
    </citation>
    <scope>NUCLEOTIDE SEQUENCE [LARGE SCALE GENOMIC DNA]</scope>
    <source>
        <strain evidence="1">JB008</strain>
    </source>
</reference>
<proteinExistence type="predicted"/>